<keyword evidence="3" id="KW-0418">Kinase</keyword>
<dbReference type="AlphaFoldDB" id="A0A286U799"/>
<sequence>MDLKSHNPLHEASLSVALEHLTHLNLTEFTQYDELDAHAHGGFCDIYKGTIKRENIPEFGYIYSSLPEVNVSVKRLRAHIKKDTKLVKAFTKELKIWSRLKHENILQLFGYVIRGNYPSFISEWMENGTASQYVKTQQPNINAIHRLATGIASGLEYLHGKNIIHSDLKAANILISPSNDPLICDFGISHLIQATLTGDQIVSETTKGIGSLRWMAPELFDLEGSMAHTKESDIWAYGMTIYELLTGSIPYGNILIEPVVMFAIIQGKLPSQEESQLASENTWARVRLLELCKLCWASNPRERVTICSILESLYKSRPPQINAPPAFPLFEPGIEETSKGGKRKTGRTIRTKSTKRMVSVTLESESIDPEPPIKRLRDMPIAGSSVTSPGWEIISTRSQHSSFPQDTDANILDVLLCSLKPANRKIRRRARGRGGNTPVIRSINRLIASSHYIQFDFSRPSPSILAALGNWQLEPGKALETDCLQGPATNPPIKEMRVSCNGFGKFEGAWYYI</sequence>
<dbReference type="PROSITE" id="PS00108">
    <property type="entry name" value="PROTEIN_KINASE_ST"/>
    <property type="match status" value="1"/>
</dbReference>
<dbReference type="OrthoDB" id="26722at2759"/>
<dbReference type="Pfam" id="PF07714">
    <property type="entry name" value="PK_Tyr_Ser-Thr"/>
    <property type="match status" value="1"/>
</dbReference>
<dbReference type="PROSITE" id="PS50011">
    <property type="entry name" value="PROTEIN_KINASE_DOM"/>
    <property type="match status" value="1"/>
</dbReference>
<dbReference type="GO" id="GO:0005524">
    <property type="term" value="F:ATP binding"/>
    <property type="evidence" value="ECO:0007669"/>
    <property type="project" value="InterPro"/>
</dbReference>
<dbReference type="InterPro" id="IPR008271">
    <property type="entry name" value="Ser/Thr_kinase_AS"/>
</dbReference>
<dbReference type="InterPro" id="IPR011009">
    <property type="entry name" value="Kinase-like_dom_sf"/>
</dbReference>
<accession>A0A286U799</accession>
<dbReference type="Gene3D" id="1.10.510.10">
    <property type="entry name" value="Transferase(Phosphotransferase) domain 1"/>
    <property type="match status" value="1"/>
</dbReference>
<evidence type="ECO:0000313" key="4">
    <source>
        <dbReference type="Proteomes" id="UP000217199"/>
    </source>
</evidence>
<evidence type="ECO:0000259" key="2">
    <source>
        <dbReference type="PROSITE" id="PS50011"/>
    </source>
</evidence>
<dbReference type="EMBL" id="NBII01000010">
    <property type="protein sequence ID" value="PAV15456.1"/>
    <property type="molecule type" value="Genomic_DNA"/>
</dbReference>
<dbReference type="Proteomes" id="UP000217199">
    <property type="component" value="Unassembled WGS sequence"/>
</dbReference>
<feature type="domain" description="Protein kinase" evidence="2">
    <location>
        <begin position="32"/>
        <end position="321"/>
    </location>
</feature>
<dbReference type="STRING" id="2282107.A0A286U799"/>
<name>A0A286U799_9AGAM</name>
<dbReference type="SUPFAM" id="SSF56112">
    <property type="entry name" value="Protein kinase-like (PK-like)"/>
    <property type="match status" value="1"/>
</dbReference>
<dbReference type="SMART" id="SM00220">
    <property type="entry name" value="S_TKc"/>
    <property type="match status" value="1"/>
</dbReference>
<keyword evidence="4" id="KW-1185">Reference proteome</keyword>
<protein>
    <submittedName>
        <fullName evidence="3">Kinase</fullName>
    </submittedName>
</protein>
<proteinExistence type="predicted"/>
<dbReference type="InterPro" id="IPR001245">
    <property type="entry name" value="Ser-Thr/Tyr_kinase_cat_dom"/>
</dbReference>
<keyword evidence="3" id="KW-0808">Transferase</keyword>
<evidence type="ECO:0000256" key="1">
    <source>
        <dbReference type="SAM" id="MobiDB-lite"/>
    </source>
</evidence>
<dbReference type="InParanoid" id="A0A286U799"/>
<feature type="region of interest" description="Disordered" evidence="1">
    <location>
        <begin position="325"/>
        <end position="346"/>
    </location>
</feature>
<dbReference type="InterPro" id="IPR000719">
    <property type="entry name" value="Prot_kinase_dom"/>
</dbReference>
<comment type="caution">
    <text evidence="3">The sequence shown here is derived from an EMBL/GenBank/DDBJ whole genome shotgun (WGS) entry which is preliminary data.</text>
</comment>
<gene>
    <name evidence="3" type="ORF">PNOK_0922000</name>
</gene>
<dbReference type="GO" id="GO:0004674">
    <property type="term" value="F:protein serine/threonine kinase activity"/>
    <property type="evidence" value="ECO:0007669"/>
    <property type="project" value="TreeGrafter"/>
</dbReference>
<evidence type="ECO:0000313" key="3">
    <source>
        <dbReference type="EMBL" id="PAV15456.1"/>
    </source>
</evidence>
<organism evidence="3 4">
    <name type="scientific">Pyrrhoderma noxium</name>
    <dbReference type="NCBI Taxonomy" id="2282107"/>
    <lineage>
        <taxon>Eukaryota</taxon>
        <taxon>Fungi</taxon>
        <taxon>Dikarya</taxon>
        <taxon>Basidiomycota</taxon>
        <taxon>Agaricomycotina</taxon>
        <taxon>Agaricomycetes</taxon>
        <taxon>Hymenochaetales</taxon>
        <taxon>Hymenochaetaceae</taxon>
        <taxon>Pyrrhoderma</taxon>
    </lineage>
</organism>
<dbReference type="InterPro" id="IPR051681">
    <property type="entry name" value="Ser/Thr_Kinases-Pseudokinases"/>
</dbReference>
<dbReference type="PANTHER" id="PTHR44329">
    <property type="entry name" value="SERINE/THREONINE-PROTEIN KINASE TNNI3K-RELATED"/>
    <property type="match status" value="1"/>
</dbReference>
<reference evidence="3 4" key="1">
    <citation type="journal article" date="2017" name="Mol. Ecol.">
        <title>Comparative and population genomic landscape of Phellinus noxius: A hypervariable fungus causing root rot in trees.</title>
        <authorList>
            <person name="Chung C.L."/>
            <person name="Lee T.J."/>
            <person name="Akiba M."/>
            <person name="Lee H.H."/>
            <person name="Kuo T.H."/>
            <person name="Liu D."/>
            <person name="Ke H.M."/>
            <person name="Yokoi T."/>
            <person name="Roa M.B."/>
            <person name="Lu M.J."/>
            <person name="Chang Y.Y."/>
            <person name="Ann P.J."/>
            <person name="Tsai J.N."/>
            <person name="Chen C.Y."/>
            <person name="Tzean S.S."/>
            <person name="Ota Y."/>
            <person name="Hattori T."/>
            <person name="Sahashi N."/>
            <person name="Liou R.F."/>
            <person name="Kikuchi T."/>
            <person name="Tsai I.J."/>
        </authorList>
    </citation>
    <scope>NUCLEOTIDE SEQUENCE [LARGE SCALE GENOMIC DNA]</scope>
    <source>
        <strain evidence="3 4">FFPRI411160</strain>
    </source>
</reference>